<dbReference type="Proteomes" id="UP000232688">
    <property type="component" value="Unassembled WGS sequence"/>
</dbReference>
<name>A0A2N0SD99_9GLOM</name>
<sequence length="307" mass="34925">MTDTSSSTEHDMNELNELQDKMVQSISHFSEACGISIEDNNLLLNLVNQISGQRVEFRKFAKESIAHNLKMCTHADDLIVFAGYCEDEDINKDDLLELLSPLLSDSKLYNSKSKLIKDKFVRFRISLSGIVNEIFKYHEKFIREREPLSNSVYMMMYMNGNFIKGASSAVVPAAKAVVGLSLVILGRLFHSSAAVKVSTVAAENVKEQFTQFLREIQNSLCNIVNETLSLYEGYWEKQIEEIECIIGRSILTRAKKILASSESYKNNMRQALNRDSILTTDVDKEKIAIYDFMIKSIFFSSHLLRIS</sequence>
<reference evidence="1 2" key="1">
    <citation type="submission" date="2017-10" db="EMBL/GenBank/DDBJ databases">
        <title>Extensive intraspecific genome diversity in a model arbuscular mycorrhizal fungus.</title>
        <authorList>
            <person name="Chen E.C.H."/>
            <person name="Morin E."/>
            <person name="Baudet D."/>
            <person name="Noel J."/>
            <person name="Ndikumana S."/>
            <person name="Charron P."/>
            <person name="St-Onge C."/>
            <person name="Giorgi J."/>
            <person name="Grigoriev I.V."/>
            <person name="Roux C."/>
            <person name="Martin F.M."/>
            <person name="Corradi N."/>
        </authorList>
    </citation>
    <scope>NUCLEOTIDE SEQUENCE [LARGE SCALE GENOMIC DNA]</scope>
    <source>
        <strain evidence="1 2">A1</strain>
    </source>
</reference>
<protein>
    <submittedName>
        <fullName evidence="1">Uncharacterized protein</fullName>
    </submittedName>
</protein>
<gene>
    <name evidence="1" type="ORF">RhiirA1_521567</name>
</gene>
<proteinExistence type="predicted"/>
<reference evidence="1 2" key="2">
    <citation type="submission" date="2017-10" db="EMBL/GenBank/DDBJ databases">
        <title>Genome analyses suggest a sexual origin of heterokaryosis in a supposedly ancient asexual fungus.</title>
        <authorList>
            <person name="Corradi N."/>
            <person name="Sedzielewska K."/>
            <person name="Noel J."/>
            <person name="Charron P."/>
            <person name="Farinelli L."/>
            <person name="Marton T."/>
            <person name="Kruger M."/>
            <person name="Pelin A."/>
            <person name="Brachmann A."/>
            <person name="Corradi N."/>
        </authorList>
    </citation>
    <scope>NUCLEOTIDE SEQUENCE [LARGE SCALE GENOMIC DNA]</scope>
    <source>
        <strain evidence="1 2">A1</strain>
    </source>
</reference>
<evidence type="ECO:0000313" key="1">
    <source>
        <dbReference type="EMBL" id="PKC73525.1"/>
    </source>
</evidence>
<organism evidence="1 2">
    <name type="scientific">Rhizophagus irregularis</name>
    <dbReference type="NCBI Taxonomy" id="588596"/>
    <lineage>
        <taxon>Eukaryota</taxon>
        <taxon>Fungi</taxon>
        <taxon>Fungi incertae sedis</taxon>
        <taxon>Mucoromycota</taxon>
        <taxon>Glomeromycotina</taxon>
        <taxon>Glomeromycetes</taxon>
        <taxon>Glomerales</taxon>
        <taxon>Glomeraceae</taxon>
        <taxon>Rhizophagus</taxon>
    </lineage>
</organism>
<dbReference type="VEuPathDB" id="FungiDB:RhiirA1_521567"/>
<dbReference type="VEuPathDB" id="FungiDB:FUN_010350"/>
<evidence type="ECO:0000313" key="2">
    <source>
        <dbReference type="Proteomes" id="UP000232688"/>
    </source>
</evidence>
<dbReference type="EMBL" id="LLXH01000084">
    <property type="protein sequence ID" value="PKC73525.1"/>
    <property type="molecule type" value="Genomic_DNA"/>
</dbReference>
<dbReference type="VEuPathDB" id="FungiDB:RhiirFUN_015699"/>
<comment type="caution">
    <text evidence="1">The sequence shown here is derived from an EMBL/GenBank/DDBJ whole genome shotgun (WGS) entry which is preliminary data.</text>
</comment>
<dbReference type="AlphaFoldDB" id="A0A2N0SD99"/>
<accession>A0A2N0SD99</accession>